<feature type="region of interest" description="Disordered" evidence="1">
    <location>
        <begin position="148"/>
        <end position="190"/>
    </location>
</feature>
<name>F4S652_MELLP</name>
<protein>
    <submittedName>
        <fullName evidence="2">Uncharacterized protein</fullName>
    </submittedName>
</protein>
<dbReference type="EMBL" id="GL883153">
    <property type="protein sequence ID" value="EGF99873.1"/>
    <property type="molecule type" value="Genomic_DNA"/>
</dbReference>
<dbReference type="Proteomes" id="UP000001072">
    <property type="component" value="Unassembled WGS sequence"/>
</dbReference>
<reference evidence="3" key="1">
    <citation type="journal article" date="2011" name="Proc. Natl. Acad. Sci. U.S.A.">
        <title>Obligate biotrophy features unraveled by the genomic analysis of rust fungi.</title>
        <authorList>
            <person name="Duplessis S."/>
            <person name="Cuomo C.A."/>
            <person name="Lin Y.-C."/>
            <person name="Aerts A."/>
            <person name="Tisserant E."/>
            <person name="Veneault-Fourrey C."/>
            <person name="Joly D.L."/>
            <person name="Hacquard S."/>
            <person name="Amselem J."/>
            <person name="Cantarel B.L."/>
            <person name="Chiu R."/>
            <person name="Coutinho P.M."/>
            <person name="Feau N."/>
            <person name="Field M."/>
            <person name="Frey P."/>
            <person name="Gelhaye E."/>
            <person name="Goldberg J."/>
            <person name="Grabherr M.G."/>
            <person name="Kodira C.D."/>
            <person name="Kohler A."/>
            <person name="Kuees U."/>
            <person name="Lindquist E.A."/>
            <person name="Lucas S.M."/>
            <person name="Mago R."/>
            <person name="Mauceli E."/>
            <person name="Morin E."/>
            <person name="Murat C."/>
            <person name="Pangilinan J.L."/>
            <person name="Park R."/>
            <person name="Pearson M."/>
            <person name="Quesneville H."/>
            <person name="Rouhier N."/>
            <person name="Sakthikumar S."/>
            <person name="Salamov A.A."/>
            <person name="Schmutz J."/>
            <person name="Selles B."/>
            <person name="Shapiro H."/>
            <person name="Tanguay P."/>
            <person name="Tuskan G.A."/>
            <person name="Henrissat B."/>
            <person name="Van de Peer Y."/>
            <person name="Rouze P."/>
            <person name="Ellis J.G."/>
            <person name="Dodds P.N."/>
            <person name="Schein J.E."/>
            <person name="Zhong S."/>
            <person name="Hamelin R.C."/>
            <person name="Grigoriev I.V."/>
            <person name="Szabo L.J."/>
            <person name="Martin F."/>
        </authorList>
    </citation>
    <scope>NUCLEOTIDE SEQUENCE [LARGE SCALE GENOMIC DNA]</scope>
    <source>
        <strain evidence="3">98AG31 / pathotype 3-4-7</strain>
    </source>
</reference>
<dbReference type="GeneID" id="18924642"/>
<feature type="compositionally biased region" description="Polar residues" evidence="1">
    <location>
        <begin position="170"/>
        <end position="190"/>
    </location>
</feature>
<feature type="region of interest" description="Disordered" evidence="1">
    <location>
        <begin position="1"/>
        <end position="58"/>
    </location>
</feature>
<dbReference type="RefSeq" id="XP_007416864.1">
    <property type="nucleotide sequence ID" value="XM_007416802.1"/>
</dbReference>
<evidence type="ECO:0000256" key="1">
    <source>
        <dbReference type="SAM" id="MobiDB-lite"/>
    </source>
</evidence>
<dbReference type="HOGENOM" id="CLU_1256282_0_0_1"/>
<proteinExistence type="predicted"/>
<gene>
    <name evidence="2" type="ORF">MELLADRAFT_112331</name>
</gene>
<keyword evidence="3" id="KW-1185">Reference proteome</keyword>
<sequence length="220" mass="24114">MKDNPLKLNDQSLLIPQLNPFPTVPQHPTQAASSLEHGKGNHQSSQIELPKDDEISPHCLNETSKNEFISLTQSELTDLFNNNTKLSNLTEAANKLISLNQSELTDLFSNNTKLSDLTQVADPEITKGHDQKDQVSGEIKPQRLILKVGKRKQVPDPIPVSGSAKKKARTSTSNGRVSQDTQSSKTQSNLCNKQRKHNLNALSNAASARNQDIGPTIVPL</sequence>
<dbReference type="VEuPathDB" id="FungiDB:MELLADRAFT_112331"/>
<dbReference type="InParanoid" id="F4S652"/>
<dbReference type="KEGG" id="mlr:MELLADRAFT_112331"/>
<evidence type="ECO:0000313" key="2">
    <source>
        <dbReference type="EMBL" id="EGF99873.1"/>
    </source>
</evidence>
<dbReference type="AlphaFoldDB" id="F4S652"/>
<accession>F4S652</accession>
<evidence type="ECO:0000313" key="3">
    <source>
        <dbReference type="Proteomes" id="UP000001072"/>
    </source>
</evidence>
<organism evidence="3">
    <name type="scientific">Melampsora larici-populina (strain 98AG31 / pathotype 3-4-7)</name>
    <name type="common">Poplar leaf rust fungus</name>
    <dbReference type="NCBI Taxonomy" id="747676"/>
    <lineage>
        <taxon>Eukaryota</taxon>
        <taxon>Fungi</taxon>
        <taxon>Dikarya</taxon>
        <taxon>Basidiomycota</taxon>
        <taxon>Pucciniomycotina</taxon>
        <taxon>Pucciniomycetes</taxon>
        <taxon>Pucciniales</taxon>
        <taxon>Melampsoraceae</taxon>
        <taxon>Melampsora</taxon>
    </lineage>
</organism>